<keyword evidence="3" id="KW-1185">Reference proteome</keyword>
<evidence type="ECO:0000313" key="2">
    <source>
        <dbReference type="EMBL" id="SON53620.1"/>
    </source>
</evidence>
<proteinExistence type="predicted"/>
<dbReference type="InterPro" id="IPR046071">
    <property type="entry name" value="DUF6030"/>
</dbReference>
<dbReference type="Pfam" id="PF19495">
    <property type="entry name" value="DUF6030"/>
    <property type="match status" value="1"/>
</dbReference>
<evidence type="ECO:0000256" key="1">
    <source>
        <dbReference type="SAM" id="MobiDB-lite"/>
    </source>
</evidence>
<accession>A0A2C9D034</accession>
<name>A0A2C9D034_9HYPH</name>
<gene>
    <name evidence="2" type="ORF">HDIA_0079</name>
</gene>
<dbReference type="KEGG" id="hdi:HDIA_0079"/>
<organism evidence="2 3">
    <name type="scientific">Hartmannibacter diazotrophicus</name>
    <dbReference type="NCBI Taxonomy" id="1482074"/>
    <lineage>
        <taxon>Bacteria</taxon>
        <taxon>Pseudomonadati</taxon>
        <taxon>Pseudomonadota</taxon>
        <taxon>Alphaproteobacteria</taxon>
        <taxon>Hyphomicrobiales</taxon>
        <taxon>Pleomorphomonadaceae</taxon>
        <taxon>Hartmannibacter</taxon>
    </lineage>
</organism>
<evidence type="ECO:0000313" key="3">
    <source>
        <dbReference type="Proteomes" id="UP000223606"/>
    </source>
</evidence>
<dbReference type="EMBL" id="LT960614">
    <property type="protein sequence ID" value="SON53620.1"/>
    <property type="molecule type" value="Genomic_DNA"/>
</dbReference>
<protein>
    <submittedName>
        <fullName evidence="2">Uncharacterized protein</fullName>
    </submittedName>
</protein>
<feature type="region of interest" description="Disordered" evidence="1">
    <location>
        <begin position="1"/>
        <end position="26"/>
    </location>
</feature>
<dbReference type="Proteomes" id="UP000223606">
    <property type="component" value="Chromosome 1"/>
</dbReference>
<reference evidence="3" key="1">
    <citation type="submission" date="2017-09" db="EMBL/GenBank/DDBJ databases">
        <title>Genome sequence of Nannocystis excedens DSM 71.</title>
        <authorList>
            <person name="Blom J."/>
        </authorList>
    </citation>
    <scope>NUCLEOTIDE SEQUENCE [LARGE SCALE GENOMIC DNA]</scope>
    <source>
        <strain evidence="3">type strain: E19</strain>
    </source>
</reference>
<sequence length="209" mass="22807">MPASEWTPPDPLASLDPKTRKSAVSPAPYGTEFRQVASVPPVTFCKLLGDAGIPMSESHATVLSPQLTQCTSELILVSDQRATTGSGKKAQSGQGNDAPQNSLFVLAQSDLQGHLRLIRVKMNLEDRDGADDAKARMKSLIETVFRIESWPMPSGLLRSIDYLDPIDRTVAGMRITMKREWGDIPRFNLIIEPAKLNLPPAGRFGPRTG</sequence>
<dbReference type="AlphaFoldDB" id="A0A2C9D034"/>